<dbReference type="Proteomes" id="UP001217741">
    <property type="component" value="Unassembled WGS sequence"/>
</dbReference>
<accession>A0AAW6PJB9</accession>
<dbReference type="RefSeq" id="WP_060709361.1">
    <property type="nucleotide sequence ID" value="NZ_JARJLN010000047.1"/>
</dbReference>
<proteinExistence type="predicted"/>
<comment type="caution">
    <text evidence="1">The sequence shown here is derived from an EMBL/GenBank/DDBJ whole genome shotgun (WGS) entry which is preliminary data.</text>
</comment>
<name>A0AAW6PJB9_PSEPU</name>
<gene>
    <name evidence="1" type="ORF">P3W50_04625</name>
</gene>
<protein>
    <submittedName>
        <fullName evidence="1">Uncharacterized protein</fullName>
    </submittedName>
</protein>
<organism evidence="1 2">
    <name type="scientific">Pseudomonas putida</name>
    <name type="common">Arthrobacter siderocapsulatus</name>
    <dbReference type="NCBI Taxonomy" id="303"/>
    <lineage>
        <taxon>Bacteria</taxon>
        <taxon>Pseudomonadati</taxon>
        <taxon>Pseudomonadota</taxon>
        <taxon>Gammaproteobacteria</taxon>
        <taxon>Pseudomonadales</taxon>
        <taxon>Pseudomonadaceae</taxon>
        <taxon>Pseudomonas</taxon>
    </lineage>
</organism>
<sequence>MAIRYNDELSQVLGDSEYSERHDIWLWHTLVFFEQSFNKEALPDYGIRDKMARHLQANKWKVDPLLQRRREQLTSKKHLEWITNERRLVKWLTKEIQNSTKHSQLNFPFNLSGRDLPIAILDAWERDLTEKTSQIKNLEQRWREHKAHDKKYSWFKDDNQKCSLAYEWLQKNTYLSIFRTPIETYEDLLIFFDNANYTREQEELYIGKIKKLWNQRKYRNTLKGKSQYNFVLSDKTIEMLDRVSEQHEISRARALEILVEIEAKKAYTFLKSCKTLNCFATLSPNQA</sequence>
<reference evidence="1" key="1">
    <citation type="submission" date="2023-03" db="EMBL/GenBank/DDBJ databases">
        <title>Draft assemblies of triclosan tolerant bacteria isolated from returned activated sludge.</title>
        <authorList>
            <person name="Van Hamelsveld S."/>
        </authorList>
    </citation>
    <scope>NUCLEOTIDE SEQUENCE</scope>
    <source>
        <strain evidence="1">GW210012_S60</strain>
    </source>
</reference>
<evidence type="ECO:0000313" key="1">
    <source>
        <dbReference type="EMBL" id="MDF3869744.1"/>
    </source>
</evidence>
<dbReference type="EMBL" id="JARJLO010000057">
    <property type="protein sequence ID" value="MDF3869744.1"/>
    <property type="molecule type" value="Genomic_DNA"/>
</dbReference>
<dbReference type="AlphaFoldDB" id="A0AAW6PJB9"/>
<evidence type="ECO:0000313" key="2">
    <source>
        <dbReference type="Proteomes" id="UP001217741"/>
    </source>
</evidence>